<evidence type="ECO:0000256" key="2">
    <source>
        <dbReference type="ARBA" id="ARBA00023002"/>
    </source>
</evidence>
<evidence type="ECO:0000256" key="1">
    <source>
        <dbReference type="ARBA" id="ARBA00022630"/>
    </source>
</evidence>
<dbReference type="InterPro" id="IPR023753">
    <property type="entry name" value="FAD/NAD-binding_dom"/>
</dbReference>
<evidence type="ECO:0000259" key="5">
    <source>
        <dbReference type="Pfam" id="PF07992"/>
    </source>
</evidence>
<dbReference type="InterPro" id="IPR036188">
    <property type="entry name" value="FAD/NAD-bd_sf"/>
</dbReference>
<dbReference type="Gene3D" id="3.50.50.60">
    <property type="entry name" value="FAD/NAD(P)-binding domain"/>
    <property type="match status" value="1"/>
</dbReference>
<gene>
    <name evidence="6" type="ORF">SAMN05216559_2733</name>
</gene>
<dbReference type="Pfam" id="PF00890">
    <property type="entry name" value="FAD_binding_2"/>
    <property type="match status" value="1"/>
</dbReference>
<feature type="region of interest" description="Disordered" evidence="3">
    <location>
        <begin position="241"/>
        <end position="268"/>
    </location>
</feature>
<sequence>MASDPADPPRTVVVGGGVAGLSAALFTARAGLPTRVVSAGEPILARNAHLENYPGFPAGINARLLLEMTRDQVEAAGAAFVDGTAVDVTPVDDDSEDEMRPDGDGGSNGDDGTAFTVSLEDGRELSADSVVAASWSDAAYLDDLDLGLIDRGSKRYVDVDEFGRSAVDGIYAAGRLAGTYHQAIVAAGHGATVGRTVVEDSDVPFYNDWVAPEGYFTGRGREVPPGCEEIDEAEWQRRAERSAETMREYFEDPAVEPPTMHPSVDHDE</sequence>
<evidence type="ECO:0000313" key="7">
    <source>
        <dbReference type="Proteomes" id="UP000199062"/>
    </source>
</evidence>
<accession>A0A1I6LI94</accession>
<dbReference type="PANTHER" id="PTHR48105">
    <property type="entry name" value="THIOREDOXIN REDUCTASE 1-RELATED-RELATED"/>
    <property type="match status" value="1"/>
</dbReference>
<dbReference type="RefSeq" id="WP_089817046.1">
    <property type="nucleotide sequence ID" value="NZ_FOZK01000002.1"/>
</dbReference>
<dbReference type="STRING" id="767519.SAMN05216559_2733"/>
<dbReference type="SUPFAM" id="SSF51905">
    <property type="entry name" value="FAD/NAD(P)-binding domain"/>
    <property type="match status" value="1"/>
</dbReference>
<feature type="domain" description="FAD-dependent oxidoreductase 2 FAD-binding" evidence="4">
    <location>
        <begin position="12"/>
        <end position="42"/>
    </location>
</feature>
<dbReference type="InterPro" id="IPR050097">
    <property type="entry name" value="Ferredoxin-NADP_redctase_2"/>
</dbReference>
<keyword evidence="1" id="KW-0285">Flavoprotein</keyword>
<feature type="domain" description="FAD/NAD(P)-binding" evidence="5">
    <location>
        <begin position="110"/>
        <end position="190"/>
    </location>
</feature>
<dbReference type="PRINTS" id="PR00469">
    <property type="entry name" value="PNDRDTASEII"/>
</dbReference>
<dbReference type="PRINTS" id="PR00368">
    <property type="entry name" value="FADPNR"/>
</dbReference>
<dbReference type="EMBL" id="FOZK01000002">
    <property type="protein sequence ID" value="SFS03083.1"/>
    <property type="molecule type" value="Genomic_DNA"/>
</dbReference>
<dbReference type="InterPro" id="IPR003953">
    <property type="entry name" value="FAD-dep_OxRdtase_2_FAD-bd"/>
</dbReference>
<evidence type="ECO:0000256" key="3">
    <source>
        <dbReference type="SAM" id="MobiDB-lite"/>
    </source>
</evidence>
<dbReference type="AlphaFoldDB" id="A0A1I6LI94"/>
<feature type="region of interest" description="Disordered" evidence="3">
    <location>
        <begin position="86"/>
        <end position="113"/>
    </location>
</feature>
<reference evidence="6 7" key="1">
    <citation type="submission" date="2016-10" db="EMBL/GenBank/DDBJ databases">
        <authorList>
            <person name="de Groot N.N."/>
        </authorList>
    </citation>
    <scope>NUCLEOTIDE SEQUENCE [LARGE SCALE GENOMIC DNA]</scope>
    <source>
        <strain evidence="6 7">CGMCC 1.10457</strain>
    </source>
</reference>
<dbReference type="Proteomes" id="UP000199062">
    <property type="component" value="Unassembled WGS sequence"/>
</dbReference>
<evidence type="ECO:0000259" key="4">
    <source>
        <dbReference type="Pfam" id="PF00890"/>
    </source>
</evidence>
<feature type="compositionally biased region" description="Basic and acidic residues" evidence="3">
    <location>
        <begin position="241"/>
        <end position="250"/>
    </location>
</feature>
<name>A0A1I6LI94_9EURY</name>
<evidence type="ECO:0000313" key="6">
    <source>
        <dbReference type="EMBL" id="SFS03083.1"/>
    </source>
</evidence>
<keyword evidence="7" id="KW-1185">Reference proteome</keyword>
<dbReference type="Pfam" id="PF07992">
    <property type="entry name" value="Pyr_redox_2"/>
    <property type="match status" value="1"/>
</dbReference>
<protein>
    <submittedName>
        <fullName evidence="6">FAD binding domain-containing protein</fullName>
    </submittedName>
</protein>
<dbReference type="OrthoDB" id="341719at2157"/>
<organism evidence="6 7">
    <name type="scientific">Halomicrobium zhouii</name>
    <dbReference type="NCBI Taxonomy" id="767519"/>
    <lineage>
        <taxon>Archaea</taxon>
        <taxon>Methanobacteriati</taxon>
        <taxon>Methanobacteriota</taxon>
        <taxon>Stenosarchaea group</taxon>
        <taxon>Halobacteria</taxon>
        <taxon>Halobacteriales</taxon>
        <taxon>Haloarculaceae</taxon>
        <taxon>Halomicrobium</taxon>
    </lineage>
</organism>
<keyword evidence="2" id="KW-0560">Oxidoreductase</keyword>
<proteinExistence type="predicted"/>
<dbReference type="GO" id="GO:0016491">
    <property type="term" value="F:oxidoreductase activity"/>
    <property type="evidence" value="ECO:0007669"/>
    <property type="project" value="UniProtKB-KW"/>
</dbReference>